<sequence>METEKIQLKKENETYLITLYGKALDSRTKNPILNDTFADAVIRKIDFDFEKLKTPKGAEVSLPVRAKHFDGWTREFLAAHPDSIVLNLGCGLDSRVFRIDPPAGIRWYDVDLPDVIELRRHLYPECHDCFLIGSSVTDPGWLDSIPGDRPVIVVAEGLLQYLTEQDVIALFSRITGKFPKGQIIFDAYSLNMIRFVMLLAAARRSRPSLLWGMGDPRKLETAVPRLRLVTEISFLTMPELVERLSPSRARRAMSRLMGPFVKKMVRHFRYEF</sequence>
<keyword evidence="2 3" id="KW-0808">Transferase</keyword>
<dbReference type="EMBL" id="CP001338">
    <property type="protein sequence ID" value="ACL16450.1"/>
    <property type="molecule type" value="Genomic_DNA"/>
</dbReference>
<evidence type="ECO:0000313" key="4">
    <source>
        <dbReference type="Proteomes" id="UP000002457"/>
    </source>
</evidence>
<dbReference type="InterPro" id="IPR029063">
    <property type="entry name" value="SAM-dependent_MTases_sf"/>
</dbReference>
<evidence type="ECO:0000256" key="2">
    <source>
        <dbReference type="ARBA" id="ARBA00022679"/>
    </source>
</evidence>
<dbReference type="eggNOG" id="arCOG03589">
    <property type="taxonomic scope" value="Archaea"/>
</dbReference>
<dbReference type="PANTHER" id="PTHR43619">
    <property type="entry name" value="S-ADENOSYL-L-METHIONINE-DEPENDENT METHYLTRANSFERASE YKTD-RELATED"/>
    <property type="match status" value="1"/>
</dbReference>
<evidence type="ECO:0000256" key="1">
    <source>
        <dbReference type="ARBA" id="ARBA00022603"/>
    </source>
</evidence>
<gene>
    <name evidence="3" type="ordered locus">Mpal_1104</name>
</gene>
<dbReference type="Pfam" id="PF04072">
    <property type="entry name" value="LCM"/>
    <property type="match status" value="1"/>
</dbReference>
<dbReference type="Proteomes" id="UP000002457">
    <property type="component" value="Chromosome"/>
</dbReference>
<dbReference type="PIRSF" id="PIRSF028177">
    <property type="entry name" value="Polyketide_synth_Omtfrase_TcmP"/>
    <property type="match status" value="1"/>
</dbReference>
<accession>B8GH45</accession>
<dbReference type="STRING" id="521011.Mpal_1104"/>
<proteinExistence type="predicted"/>
<protein>
    <submittedName>
        <fullName evidence="3">O-methyltransferase domain protein</fullName>
    </submittedName>
</protein>
<name>B8GH45_METPE</name>
<dbReference type="HOGENOM" id="CLU_069348_2_0_2"/>
<reference evidence="3 4" key="1">
    <citation type="journal article" date="2015" name="Genome Announc.">
        <title>Complete Genome Sequence of Methanosphaerula palustris E1-9CT, a Hydrogenotrophic Methanogen Isolated from a Minerotrophic Fen Peatland.</title>
        <authorList>
            <person name="Cadillo-Quiroz H."/>
            <person name="Browne P."/>
            <person name="Kyrpides N."/>
            <person name="Woyke T."/>
            <person name="Goodwin L."/>
            <person name="Detter C."/>
            <person name="Yavitt J.B."/>
            <person name="Zinder S.H."/>
        </authorList>
    </citation>
    <scope>NUCLEOTIDE SEQUENCE [LARGE SCALE GENOMIC DNA]</scope>
    <source>
        <strain evidence="4">ATCC BAA-1556 / DSM 19958 / E1-9c</strain>
    </source>
</reference>
<organism evidence="3 4">
    <name type="scientific">Methanosphaerula palustris (strain ATCC BAA-1556 / DSM 19958 / E1-9c)</name>
    <dbReference type="NCBI Taxonomy" id="521011"/>
    <lineage>
        <taxon>Archaea</taxon>
        <taxon>Methanobacteriati</taxon>
        <taxon>Methanobacteriota</taxon>
        <taxon>Stenosarchaea group</taxon>
        <taxon>Methanomicrobia</taxon>
        <taxon>Methanomicrobiales</taxon>
        <taxon>Methanoregulaceae</taxon>
        <taxon>Methanosphaerula</taxon>
    </lineage>
</organism>
<dbReference type="KEGG" id="mpl:Mpal_1104"/>
<dbReference type="Gene3D" id="3.40.50.150">
    <property type="entry name" value="Vaccinia Virus protein VP39"/>
    <property type="match status" value="1"/>
</dbReference>
<keyword evidence="4" id="KW-1185">Reference proteome</keyword>
<dbReference type="GO" id="GO:0032259">
    <property type="term" value="P:methylation"/>
    <property type="evidence" value="ECO:0007669"/>
    <property type="project" value="UniProtKB-KW"/>
</dbReference>
<evidence type="ECO:0000313" key="3">
    <source>
        <dbReference type="EMBL" id="ACL16450.1"/>
    </source>
</evidence>
<dbReference type="SUPFAM" id="SSF53335">
    <property type="entry name" value="S-adenosyl-L-methionine-dependent methyltransferases"/>
    <property type="match status" value="1"/>
</dbReference>
<dbReference type="OrthoDB" id="147511at2157"/>
<dbReference type="PANTHER" id="PTHR43619:SF2">
    <property type="entry name" value="S-ADENOSYL-L-METHIONINE-DEPENDENT METHYLTRANSFERASES SUPERFAMILY PROTEIN"/>
    <property type="match status" value="1"/>
</dbReference>
<dbReference type="RefSeq" id="WP_012617769.1">
    <property type="nucleotide sequence ID" value="NC_011832.1"/>
</dbReference>
<dbReference type="InterPro" id="IPR016874">
    <property type="entry name" value="TcmP-like"/>
</dbReference>
<dbReference type="GeneID" id="7271021"/>
<dbReference type="InterPro" id="IPR007213">
    <property type="entry name" value="Ppm1/Ppm2/Tcmp"/>
</dbReference>
<dbReference type="GO" id="GO:0008168">
    <property type="term" value="F:methyltransferase activity"/>
    <property type="evidence" value="ECO:0007669"/>
    <property type="project" value="UniProtKB-KW"/>
</dbReference>
<dbReference type="AlphaFoldDB" id="B8GH45"/>
<keyword evidence="1 3" id="KW-0489">Methyltransferase</keyword>